<dbReference type="Proteomes" id="UP000241614">
    <property type="component" value="Unassembled WGS sequence"/>
</dbReference>
<evidence type="ECO:0000313" key="3">
    <source>
        <dbReference type="Proteomes" id="UP000241614"/>
    </source>
</evidence>
<dbReference type="EMBL" id="PZPP01000008">
    <property type="protein sequence ID" value="PTM36666.1"/>
    <property type="molecule type" value="Genomic_DNA"/>
</dbReference>
<keyword evidence="1" id="KW-0732">Signal</keyword>
<organism evidence="2 3">
    <name type="scientific">Enterobacter cloacae</name>
    <dbReference type="NCBI Taxonomy" id="550"/>
    <lineage>
        <taxon>Bacteria</taxon>
        <taxon>Pseudomonadati</taxon>
        <taxon>Pseudomonadota</taxon>
        <taxon>Gammaproteobacteria</taxon>
        <taxon>Enterobacterales</taxon>
        <taxon>Enterobacteriaceae</taxon>
        <taxon>Enterobacter</taxon>
        <taxon>Enterobacter cloacae complex</taxon>
    </lineage>
</organism>
<dbReference type="AlphaFoldDB" id="A0A2T4Y3B4"/>
<sequence length="185" mass="20950">MTNNVKKCIPTYLCCALMLTCLSSYEVLAQQVLVKQDFSVQVKDHTVALGDRWTHDVARKIEVPVEGNFVGEVPFDGTNYKFYQHQRAGLEIFSSNLWWDKAERRVDDYIVSQITLTVADIKTPRGIHVGSTTTELNKAYGDGLVENDSGERWVSYELGKKLLSFEIKDSKIAKITMNYDNGTSE</sequence>
<feature type="chain" id="PRO_5015598541" evidence="1">
    <location>
        <begin position="30"/>
        <end position="185"/>
    </location>
</feature>
<comment type="caution">
    <text evidence="2">The sequence shown here is derived from an EMBL/GenBank/DDBJ whole genome shotgun (WGS) entry which is preliminary data.</text>
</comment>
<protein>
    <submittedName>
        <fullName evidence="2">Uncharacterized protein</fullName>
    </submittedName>
</protein>
<name>A0A2T4Y3B4_ENTCL</name>
<feature type="signal peptide" evidence="1">
    <location>
        <begin position="1"/>
        <end position="29"/>
    </location>
</feature>
<proteinExistence type="predicted"/>
<gene>
    <name evidence="2" type="ORF">DA103_05770</name>
</gene>
<reference evidence="2 3" key="1">
    <citation type="submission" date="2018-04" db="EMBL/GenBank/DDBJ databases">
        <title>Genome sequencing reveals highly heavy metal resistance and biotechnology application of the novel Enterobacter cloacae amazonensis isolated from wastewater river in Manaus - Amazonas.</title>
        <authorList>
            <person name="Astolfi M.C.T."/>
            <person name="Carvalho E.B.D.S."/>
            <person name="Lacerda L.B."/>
            <person name="Pinto M.V."/>
            <person name="Nogueira V.B."/>
            <person name="Barros A.M."/>
            <person name="Astolfi-Filho S."/>
        </authorList>
    </citation>
    <scope>NUCLEOTIDE SEQUENCE [LARGE SCALE GENOMIC DNA]</scope>
    <source>
        <strain evidence="3">amazonensis</strain>
    </source>
</reference>
<evidence type="ECO:0000256" key="1">
    <source>
        <dbReference type="SAM" id="SignalP"/>
    </source>
</evidence>
<dbReference type="OrthoDB" id="5998097at2"/>
<accession>A0A2T4Y3B4</accession>
<evidence type="ECO:0000313" key="2">
    <source>
        <dbReference type="EMBL" id="PTM36666.1"/>
    </source>
</evidence>